<dbReference type="Gramene" id="Manes.01G006500.1.v8.1">
    <property type="protein sequence ID" value="Manes.01G006500.1.v8.1.CDS.1"/>
    <property type="gene ID" value="Manes.01G006500.v8.1"/>
</dbReference>
<keyword evidence="2" id="KW-0479">Metal-binding</keyword>
<evidence type="ECO:0000256" key="5">
    <source>
        <dbReference type="ARBA" id="ARBA00022833"/>
    </source>
</evidence>
<dbReference type="SMART" id="SM00355">
    <property type="entry name" value="ZnF_C2H2"/>
    <property type="match status" value="2"/>
</dbReference>
<feature type="region of interest" description="Disordered" evidence="10">
    <location>
        <begin position="211"/>
        <end position="231"/>
    </location>
</feature>
<sequence>MDSATSSDKKLLLLSMDNSCSSVSTEDYYGQDQEQEQVLHRSHQEHPSEATAINLKDSLIAGSWSTTRKRTFSFDCCSSSSCLNHVDQKILERIPTVIFLKSMGFAEKNISDVLREMGNNKVKQKVEETMQQWCSANNSNISSQDSVATPIDRRKKSCTDMGIVKKKKKKMDIKLKSLSELVDSKGSYVCKQCNKVFDDFRALGGHTAAHNRKTAENEPSEELVTGGRGVKTGPIPAELTVDNRGKKYECNLCSRRFPTGQALGGHKSYHRKMACGEVQEVSTERSAPAKYADIKIDLNAPPDELVWGG</sequence>
<dbReference type="AlphaFoldDB" id="A0A2C9WGM0"/>
<dbReference type="SUPFAM" id="SSF57667">
    <property type="entry name" value="beta-beta-alpha zinc fingers"/>
    <property type="match status" value="1"/>
</dbReference>
<evidence type="ECO:0000256" key="7">
    <source>
        <dbReference type="ARBA" id="ARBA00023163"/>
    </source>
</evidence>
<evidence type="ECO:0000256" key="3">
    <source>
        <dbReference type="ARBA" id="ARBA00022737"/>
    </source>
</evidence>
<dbReference type="PROSITE" id="PS00028">
    <property type="entry name" value="ZINC_FINGER_C2H2_1"/>
    <property type="match status" value="2"/>
</dbReference>
<feature type="domain" description="C2H2-type" evidence="11">
    <location>
        <begin position="188"/>
        <end position="215"/>
    </location>
</feature>
<evidence type="ECO:0000256" key="6">
    <source>
        <dbReference type="ARBA" id="ARBA00023015"/>
    </source>
</evidence>
<comment type="caution">
    <text evidence="12">The sequence shown here is derived from an EMBL/GenBank/DDBJ whole genome shotgun (WGS) entry which is preliminary data.</text>
</comment>
<keyword evidence="4 9" id="KW-0863">Zinc-finger</keyword>
<evidence type="ECO:0000313" key="12">
    <source>
        <dbReference type="EMBL" id="OAY59126.1"/>
    </source>
</evidence>
<keyword evidence="3" id="KW-0677">Repeat</keyword>
<accession>A0A2C9WGM0</accession>
<dbReference type="InterPro" id="IPR013087">
    <property type="entry name" value="Znf_C2H2_type"/>
</dbReference>
<dbReference type="InterPro" id="IPR036236">
    <property type="entry name" value="Znf_C2H2_sf"/>
</dbReference>
<dbReference type="Proteomes" id="UP000091857">
    <property type="component" value="Chromosome 1"/>
</dbReference>
<dbReference type="EMBL" id="CM004387">
    <property type="protein sequence ID" value="OAY59126.1"/>
    <property type="molecule type" value="Genomic_DNA"/>
</dbReference>
<evidence type="ECO:0000313" key="13">
    <source>
        <dbReference type="Proteomes" id="UP000091857"/>
    </source>
</evidence>
<reference evidence="13" key="1">
    <citation type="journal article" date="2016" name="Nat. Biotechnol.">
        <title>Sequencing wild and cultivated cassava and related species reveals extensive interspecific hybridization and genetic diversity.</title>
        <authorList>
            <person name="Bredeson J.V."/>
            <person name="Lyons J.B."/>
            <person name="Prochnik S.E."/>
            <person name="Wu G.A."/>
            <person name="Ha C.M."/>
            <person name="Edsinger-Gonzales E."/>
            <person name="Grimwood J."/>
            <person name="Schmutz J."/>
            <person name="Rabbi I.Y."/>
            <person name="Egesi C."/>
            <person name="Nauluvula P."/>
            <person name="Lebot V."/>
            <person name="Ndunguru J."/>
            <person name="Mkamilo G."/>
            <person name="Bart R.S."/>
            <person name="Setter T.L."/>
            <person name="Gleadow R.M."/>
            <person name="Kulakow P."/>
            <person name="Ferguson M.E."/>
            <person name="Rounsley S."/>
            <person name="Rokhsar D.S."/>
        </authorList>
    </citation>
    <scope>NUCLEOTIDE SEQUENCE [LARGE SCALE GENOMIC DNA]</scope>
    <source>
        <strain evidence="13">cv. AM560-2</strain>
    </source>
</reference>
<dbReference type="Pfam" id="PF13912">
    <property type="entry name" value="zf-C2H2_6"/>
    <property type="match status" value="2"/>
</dbReference>
<evidence type="ECO:0000256" key="2">
    <source>
        <dbReference type="ARBA" id="ARBA00022723"/>
    </source>
</evidence>
<keyword evidence="7" id="KW-0804">Transcription</keyword>
<feature type="domain" description="C2H2-type" evidence="11">
    <location>
        <begin position="248"/>
        <end position="270"/>
    </location>
</feature>
<keyword evidence="8" id="KW-0539">Nucleus</keyword>
<keyword evidence="6" id="KW-0805">Transcription regulation</keyword>
<proteinExistence type="predicted"/>
<evidence type="ECO:0000256" key="8">
    <source>
        <dbReference type="ARBA" id="ARBA00023242"/>
    </source>
</evidence>
<evidence type="ECO:0000259" key="11">
    <source>
        <dbReference type="PROSITE" id="PS50157"/>
    </source>
</evidence>
<dbReference type="Gene3D" id="3.30.160.60">
    <property type="entry name" value="Classic Zinc Finger"/>
    <property type="match status" value="1"/>
</dbReference>
<dbReference type="GO" id="GO:0005634">
    <property type="term" value="C:nucleus"/>
    <property type="evidence" value="ECO:0007669"/>
    <property type="project" value="UniProtKB-SubCell"/>
</dbReference>
<evidence type="ECO:0000256" key="9">
    <source>
        <dbReference type="PROSITE-ProRule" id="PRU00042"/>
    </source>
</evidence>
<dbReference type="GO" id="GO:0008270">
    <property type="term" value="F:zinc ion binding"/>
    <property type="evidence" value="ECO:0007669"/>
    <property type="project" value="UniProtKB-KW"/>
</dbReference>
<dbReference type="PROSITE" id="PS50157">
    <property type="entry name" value="ZINC_FINGER_C2H2_2"/>
    <property type="match status" value="2"/>
</dbReference>
<keyword evidence="5" id="KW-0862">Zinc</keyword>
<dbReference type="PANTHER" id="PTHR26374">
    <property type="entry name" value="ZINC FINGER PROTEIN ZAT5"/>
    <property type="match status" value="1"/>
</dbReference>
<organism evidence="12 13">
    <name type="scientific">Manihot esculenta</name>
    <name type="common">Cassava</name>
    <name type="synonym">Jatropha manihot</name>
    <dbReference type="NCBI Taxonomy" id="3983"/>
    <lineage>
        <taxon>Eukaryota</taxon>
        <taxon>Viridiplantae</taxon>
        <taxon>Streptophyta</taxon>
        <taxon>Embryophyta</taxon>
        <taxon>Tracheophyta</taxon>
        <taxon>Spermatophyta</taxon>
        <taxon>Magnoliopsida</taxon>
        <taxon>eudicotyledons</taxon>
        <taxon>Gunneridae</taxon>
        <taxon>Pentapetalae</taxon>
        <taxon>rosids</taxon>
        <taxon>fabids</taxon>
        <taxon>Malpighiales</taxon>
        <taxon>Euphorbiaceae</taxon>
        <taxon>Crotonoideae</taxon>
        <taxon>Manihoteae</taxon>
        <taxon>Manihot</taxon>
    </lineage>
</organism>
<dbReference type="PANTHER" id="PTHR26374:SF374">
    <property type="entry name" value="C2H2-TYPE DOMAIN-CONTAINING PROTEIN"/>
    <property type="match status" value="1"/>
</dbReference>
<evidence type="ECO:0000256" key="1">
    <source>
        <dbReference type="ARBA" id="ARBA00004123"/>
    </source>
</evidence>
<keyword evidence="13" id="KW-1185">Reference proteome</keyword>
<evidence type="ECO:0000256" key="4">
    <source>
        <dbReference type="ARBA" id="ARBA00022771"/>
    </source>
</evidence>
<evidence type="ECO:0000256" key="10">
    <source>
        <dbReference type="SAM" id="MobiDB-lite"/>
    </source>
</evidence>
<dbReference type="STRING" id="3983.A0A2C9WGM0"/>
<comment type="subcellular location">
    <subcellularLocation>
        <location evidence="1">Nucleus</location>
    </subcellularLocation>
</comment>
<name>A0A2C9WGM0_MANES</name>
<protein>
    <recommendedName>
        <fullName evidence="11">C2H2-type domain-containing protein</fullName>
    </recommendedName>
</protein>
<gene>
    <name evidence="12" type="ORF">MANES_01G006500v8</name>
</gene>